<comment type="caution">
    <text evidence="12">The sequence shown here is derived from an EMBL/GenBank/DDBJ whole genome shotgun (WGS) entry which is preliminary data.</text>
</comment>
<dbReference type="InterPro" id="IPR046466">
    <property type="entry name" value="Borealin_C"/>
</dbReference>
<feature type="compositionally biased region" description="Low complexity" evidence="10">
    <location>
        <begin position="130"/>
        <end position="140"/>
    </location>
</feature>
<evidence type="ECO:0000256" key="6">
    <source>
        <dbReference type="ARBA" id="ARBA00022776"/>
    </source>
</evidence>
<feature type="region of interest" description="Disordered" evidence="10">
    <location>
        <begin position="86"/>
        <end position="153"/>
    </location>
</feature>
<evidence type="ECO:0000256" key="5">
    <source>
        <dbReference type="ARBA" id="ARBA00022618"/>
    </source>
</evidence>
<keyword evidence="7" id="KW-0539">Nucleus</keyword>
<feature type="domain" description="Borealin C-terminal" evidence="11">
    <location>
        <begin position="148"/>
        <end position="261"/>
    </location>
</feature>
<dbReference type="GO" id="GO:0051233">
    <property type="term" value="C:spindle midzone"/>
    <property type="evidence" value="ECO:0007669"/>
    <property type="project" value="TreeGrafter"/>
</dbReference>
<reference evidence="12 13" key="1">
    <citation type="journal article" date="2019" name="Commun. Biol.">
        <title>The bagworm genome reveals a unique fibroin gene that provides high tensile strength.</title>
        <authorList>
            <person name="Kono N."/>
            <person name="Nakamura H."/>
            <person name="Ohtoshi R."/>
            <person name="Tomita M."/>
            <person name="Numata K."/>
            <person name="Arakawa K."/>
        </authorList>
    </citation>
    <scope>NUCLEOTIDE SEQUENCE [LARGE SCALE GENOMIC DNA]</scope>
</reference>
<sequence length="354" mass="40750">MPRTKRPAKRPEKTVEQDEFTKKFNKILQEEKKNIELKAKMTCREIELAFEILIDSFTPETLQRTVGDLKNELFLQDPINVRSNEEVRLRSRTDDGYMTQNSSQSSGGSSTSRMRAPPSVAKTSRRSRSADASSRKPSARVAAATHRRRSRSVYKTPMYKNVPSYPPITPKVAPDTALTVLRQPRQGEMVLSLTGSPVMVPTCFTQMKKANCNILLRDGTMLSLQPKHLRESQDYIPFALMDQKVLHQLKTLKDNLDTVVKLGEKHFRRENERASPQGVHPRSPLPMVNRTSRGGTSVLLGNPSQLHHFLMYKDTIHRQYSLRAMSQVYADEFHRSRKPSWLCRLLMYDLREYY</sequence>
<evidence type="ECO:0000256" key="3">
    <source>
        <dbReference type="ARBA" id="ARBA00009914"/>
    </source>
</evidence>
<keyword evidence="4" id="KW-0158">Chromosome</keyword>
<keyword evidence="6" id="KW-0498">Mitosis</keyword>
<evidence type="ECO:0000259" key="11">
    <source>
        <dbReference type="Pfam" id="PF10512"/>
    </source>
</evidence>
<dbReference type="GO" id="GO:0051301">
    <property type="term" value="P:cell division"/>
    <property type="evidence" value="ECO:0007669"/>
    <property type="project" value="UniProtKB-KW"/>
</dbReference>
<feature type="region of interest" description="Disordered" evidence="10">
    <location>
        <begin position="269"/>
        <end position="296"/>
    </location>
</feature>
<accession>A0A4C1Y508</accession>
<dbReference type="OrthoDB" id="6360905at2759"/>
<dbReference type="EMBL" id="BGZK01001079">
    <property type="protein sequence ID" value="GBP70590.1"/>
    <property type="molecule type" value="Genomic_DNA"/>
</dbReference>
<dbReference type="PANTHER" id="PTHR16040">
    <property type="entry name" value="AUSTRALIN, ISOFORM A-RELATED"/>
    <property type="match status" value="1"/>
</dbReference>
<keyword evidence="5" id="KW-0132">Cell division</keyword>
<dbReference type="Proteomes" id="UP000299102">
    <property type="component" value="Unassembled WGS sequence"/>
</dbReference>
<evidence type="ECO:0000256" key="4">
    <source>
        <dbReference type="ARBA" id="ARBA00022454"/>
    </source>
</evidence>
<evidence type="ECO:0000256" key="9">
    <source>
        <dbReference type="ARBA" id="ARBA00023328"/>
    </source>
</evidence>
<dbReference type="PANTHER" id="PTHR16040:SF7">
    <property type="entry name" value="AUSTRALIN, ISOFORM A-RELATED"/>
    <property type="match status" value="1"/>
</dbReference>
<dbReference type="STRING" id="151549.A0A4C1Y508"/>
<comment type="subcellular location">
    <subcellularLocation>
        <location evidence="2">Chromosome</location>
        <location evidence="2">Centromere</location>
    </subcellularLocation>
    <subcellularLocation>
        <location evidence="1">Nucleus</location>
    </subcellularLocation>
</comment>
<evidence type="ECO:0000256" key="8">
    <source>
        <dbReference type="ARBA" id="ARBA00023306"/>
    </source>
</evidence>
<comment type="similarity">
    <text evidence="3">Belongs to the borealin family.</text>
</comment>
<feature type="compositionally biased region" description="Basic and acidic residues" evidence="10">
    <location>
        <begin position="86"/>
        <end position="95"/>
    </location>
</feature>
<evidence type="ECO:0000256" key="2">
    <source>
        <dbReference type="ARBA" id="ARBA00004584"/>
    </source>
</evidence>
<organism evidence="12 13">
    <name type="scientific">Eumeta variegata</name>
    <name type="common">Bagworm moth</name>
    <name type="synonym">Eumeta japonica</name>
    <dbReference type="NCBI Taxonomy" id="151549"/>
    <lineage>
        <taxon>Eukaryota</taxon>
        <taxon>Metazoa</taxon>
        <taxon>Ecdysozoa</taxon>
        <taxon>Arthropoda</taxon>
        <taxon>Hexapoda</taxon>
        <taxon>Insecta</taxon>
        <taxon>Pterygota</taxon>
        <taxon>Neoptera</taxon>
        <taxon>Endopterygota</taxon>
        <taxon>Lepidoptera</taxon>
        <taxon>Glossata</taxon>
        <taxon>Ditrysia</taxon>
        <taxon>Tineoidea</taxon>
        <taxon>Psychidae</taxon>
        <taxon>Oiketicinae</taxon>
        <taxon>Eumeta</taxon>
    </lineage>
</organism>
<dbReference type="GO" id="GO:0005634">
    <property type="term" value="C:nucleus"/>
    <property type="evidence" value="ECO:0007669"/>
    <property type="project" value="UniProtKB-SubCell"/>
</dbReference>
<gene>
    <name evidence="12" type="primary">borr</name>
    <name evidence="12" type="ORF">EVAR_54400_1</name>
</gene>
<keyword evidence="8" id="KW-0131">Cell cycle</keyword>
<proteinExistence type="inferred from homology"/>
<evidence type="ECO:0000256" key="1">
    <source>
        <dbReference type="ARBA" id="ARBA00004123"/>
    </source>
</evidence>
<dbReference type="GO" id="GO:0032133">
    <property type="term" value="C:chromosome passenger complex"/>
    <property type="evidence" value="ECO:0007669"/>
    <property type="project" value="TreeGrafter"/>
</dbReference>
<evidence type="ECO:0000313" key="12">
    <source>
        <dbReference type="EMBL" id="GBP70590.1"/>
    </source>
</evidence>
<keyword evidence="9" id="KW-0137">Centromere</keyword>
<name>A0A4C1Y508_EUMVA</name>
<evidence type="ECO:0000256" key="7">
    <source>
        <dbReference type="ARBA" id="ARBA00023242"/>
    </source>
</evidence>
<feature type="compositionally biased region" description="Low complexity" evidence="10">
    <location>
        <begin position="99"/>
        <end position="112"/>
    </location>
</feature>
<dbReference type="GO" id="GO:0000775">
    <property type="term" value="C:chromosome, centromeric region"/>
    <property type="evidence" value="ECO:0007669"/>
    <property type="project" value="UniProtKB-SubCell"/>
</dbReference>
<protein>
    <submittedName>
        <fullName evidence="12">Borealin</fullName>
    </submittedName>
</protein>
<dbReference type="AlphaFoldDB" id="A0A4C1Y508"/>
<dbReference type="GO" id="GO:0000070">
    <property type="term" value="P:mitotic sister chromatid segregation"/>
    <property type="evidence" value="ECO:0007669"/>
    <property type="project" value="TreeGrafter"/>
</dbReference>
<evidence type="ECO:0000313" key="13">
    <source>
        <dbReference type="Proteomes" id="UP000299102"/>
    </source>
</evidence>
<evidence type="ECO:0000256" key="10">
    <source>
        <dbReference type="SAM" id="MobiDB-lite"/>
    </source>
</evidence>
<dbReference type="Pfam" id="PF10512">
    <property type="entry name" value="Borealin"/>
    <property type="match status" value="1"/>
</dbReference>
<keyword evidence="13" id="KW-1185">Reference proteome</keyword>
<dbReference type="InterPro" id="IPR018867">
    <property type="entry name" value="Cell_div_borealin"/>
</dbReference>